<evidence type="ECO:0000313" key="2">
    <source>
        <dbReference type="Proteomes" id="UP000558113"/>
    </source>
</evidence>
<name>A0A7X5BYD9_9BACL</name>
<dbReference type="PANTHER" id="PTHR37812:SF1">
    <property type="entry name" value="MU-LIKE PROPHAGE FLUMU PROTEIN C"/>
    <property type="match status" value="1"/>
</dbReference>
<keyword evidence="2" id="KW-1185">Reference proteome</keyword>
<gene>
    <name evidence="1" type="ORF">GT003_20995</name>
</gene>
<dbReference type="RefSeq" id="WP_161701486.1">
    <property type="nucleotide sequence ID" value="NZ_JAAAMU010000012.1"/>
</dbReference>
<dbReference type="NCBIfam" id="NF040785">
    <property type="entry name" value="CD3324_fam"/>
    <property type="match status" value="1"/>
</dbReference>
<protein>
    <recommendedName>
        <fullName evidence="3">Mor transcription activator domain-containing protein</fullName>
    </recommendedName>
</protein>
<dbReference type="InterPro" id="IPR049739">
    <property type="entry name" value="YraL-like"/>
</dbReference>
<organism evidence="1 2">
    <name type="scientific">Paenibacillus sacheonensis</name>
    <dbReference type="NCBI Taxonomy" id="742054"/>
    <lineage>
        <taxon>Bacteria</taxon>
        <taxon>Bacillati</taxon>
        <taxon>Bacillota</taxon>
        <taxon>Bacilli</taxon>
        <taxon>Bacillales</taxon>
        <taxon>Paenibacillaceae</taxon>
        <taxon>Paenibacillus</taxon>
    </lineage>
</organism>
<reference evidence="1 2" key="1">
    <citation type="submission" date="2020-01" db="EMBL/GenBank/DDBJ databases">
        <title>Paenibacillus soybeanensis sp. nov. isolated from the nodules of soybean (Glycine max(L.) Merr).</title>
        <authorList>
            <person name="Wang H."/>
        </authorList>
    </citation>
    <scope>NUCLEOTIDE SEQUENCE [LARGE SCALE GENOMIC DNA]</scope>
    <source>
        <strain evidence="1 2">DSM 23054</strain>
    </source>
</reference>
<evidence type="ECO:0008006" key="3">
    <source>
        <dbReference type="Google" id="ProtNLM"/>
    </source>
</evidence>
<dbReference type="InterPro" id="IPR052411">
    <property type="entry name" value="c-mor_Regulatory_Protein"/>
</dbReference>
<dbReference type="Proteomes" id="UP000558113">
    <property type="component" value="Unassembled WGS sequence"/>
</dbReference>
<evidence type="ECO:0000313" key="1">
    <source>
        <dbReference type="EMBL" id="NBC71478.1"/>
    </source>
</evidence>
<dbReference type="InterPro" id="IPR009057">
    <property type="entry name" value="Homeodomain-like_sf"/>
</dbReference>
<dbReference type="EMBL" id="JAAAMU010000012">
    <property type="protein sequence ID" value="NBC71478.1"/>
    <property type="molecule type" value="Genomic_DNA"/>
</dbReference>
<proteinExistence type="predicted"/>
<comment type="caution">
    <text evidence="1">The sequence shown here is derived from an EMBL/GenBank/DDBJ whole genome shotgun (WGS) entry which is preliminary data.</text>
</comment>
<dbReference type="PANTHER" id="PTHR37812">
    <property type="entry name" value="MU-LIKE PROPHAGE FLUMU PROTEIN C"/>
    <property type="match status" value="1"/>
</dbReference>
<dbReference type="AlphaFoldDB" id="A0A7X5BYD9"/>
<accession>A0A7X5BYD9</accession>
<sequence>MKYVNADIILPEELLKEVQKYVQGGMLYIPTPERARKKWGENSGGRSYLSQRNDEIRKHFTGGANIVQLSDQFCLSCDSIKKIVYSKK</sequence>
<dbReference type="OrthoDB" id="9800398at2"/>
<dbReference type="SUPFAM" id="SSF46689">
    <property type="entry name" value="Homeodomain-like"/>
    <property type="match status" value="1"/>
</dbReference>